<keyword evidence="9" id="KW-1185">Reference proteome</keyword>
<feature type="transmembrane region" description="Helical" evidence="7">
    <location>
        <begin position="48"/>
        <end position="70"/>
    </location>
</feature>
<name>A0AA87Z311_FICCA</name>
<organism evidence="8 9">
    <name type="scientific">Ficus carica</name>
    <name type="common">Common fig</name>
    <dbReference type="NCBI Taxonomy" id="3494"/>
    <lineage>
        <taxon>Eukaryota</taxon>
        <taxon>Viridiplantae</taxon>
        <taxon>Streptophyta</taxon>
        <taxon>Embryophyta</taxon>
        <taxon>Tracheophyta</taxon>
        <taxon>Spermatophyta</taxon>
        <taxon>Magnoliopsida</taxon>
        <taxon>eudicotyledons</taxon>
        <taxon>Gunneridae</taxon>
        <taxon>Pentapetalae</taxon>
        <taxon>rosids</taxon>
        <taxon>fabids</taxon>
        <taxon>Rosales</taxon>
        <taxon>Moraceae</taxon>
        <taxon>Ficeae</taxon>
        <taxon>Ficus</taxon>
    </lineage>
</organism>
<dbReference type="InterPro" id="IPR030182">
    <property type="entry name" value="PUP_plant"/>
</dbReference>
<keyword evidence="5 7" id="KW-1133">Transmembrane helix</keyword>
<dbReference type="PANTHER" id="PTHR31376">
    <property type="entry name" value="OS09G0467300 PROTEIN-RELATED"/>
    <property type="match status" value="1"/>
</dbReference>
<dbReference type="AlphaFoldDB" id="A0AA87Z311"/>
<gene>
    <name evidence="8" type="ORF">TIFTF001_044242</name>
</gene>
<feature type="transmembrane region" description="Helical" evidence="7">
    <location>
        <begin position="82"/>
        <end position="102"/>
    </location>
</feature>
<reference evidence="8" key="1">
    <citation type="submission" date="2023-07" db="EMBL/GenBank/DDBJ databases">
        <title>draft genome sequence of fig (Ficus carica).</title>
        <authorList>
            <person name="Takahashi T."/>
            <person name="Nishimura K."/>
        </authorList>
    </citation>
    <scope>NUCLEOTIDE SEQUENCE</scope>
</reference>
<dbReference type="Pfam" id="PF16913">
    <property type="entry name" value="PUNUT"/>
    <property type="match status" value="1"/>
</dbReference>
<dbReference type="InterPro" id="IPR037185">
    <property type="entry name" value="EmrE-like"/>
</dbReference>
<evidence type="ECO:0000256" key="4">
    <source>
        <dbReference type="ARBA" id="ARBA00022692"/>
    </source>
</evidence>
<dbReference type="SUPFAM" id="SSF103481">
    <property type="entry name" value="Multidrug resistance efflux transporter EmrE"/>
    <property type="match status" value="1"/>
</dbReference>
<feature type="transmembrane region" description="Helical" evidence="7">
    <location>
        <begin position="19"/>
        <end position="42"/>
    </location>
</feature>
<feature type="transmembrane region" description="Helical" evidence="7">
    <location>
        <begin position="177"/>
        <end position="201"/>
    </location>
</feature>
<feature type="transmembrane region" description="Helical" evidence="7">
    <location>
        <begin position="145"/>
        <end position="165"/>
    </location>
</feature>
<evidence type="ECO:0000256" key="5">
    <source>
        <dbReference type="ARBA" id="ARBA00022989"/>
    </source>
</evidence>
<dbReference type="EMBL" id="BTGU01003210">
    <property type="protein sequence ID" value="GMN28488.1"/>
    <property type="molecule type" value="Genomic_DNA"/>
</dbReference>
<evidence type="ECO:0000256" key="2">
    <source>
        <dbReference type="ARBA" id="ARBA00006213"/>
    </source>
</evidence>
<feature type="transmembrane region" description="Helical" evidence="7">
    <location>
        <begin position="213"/>
        <end position="235"/>
    </location>
</feature>
<sequence>MADQIGGGRSADRQNKALLVLNIILLTIGNCGGPLIMRLYFLKGGNRVWLSSWLETGGWPVILLPLAYSYHHRRRRDAAAKLIQLDPFLFAASAGVGVLTGFDDYLYAYGVARLPVSTSALIIASQLVFTAGFAYLLVKQKFTSYSINAVVLLTIGGAVLALHTNGDRPKGESTREYVVGFLMTVAAAALYGFVLPLMELVYKKAKQEITYSLVLEIQTVMCFFATAVCTVGMIVNKDFQ</sequence>
<comment type="caution">
    <text evidence="8">The sequence shown here is derived from an EMBL/GenBank/DDBJ whole genome shotgun (WGS) entry which is preliminary data.</text>
</comment>
<evidence type="ECO:0000256" key="1">
    <source>
        <dbReference type="ARBA" id="ARBA00004141"/>
    </source>
</evidence>
<dbReference type="Proteomes" id="UP001187192">
    <property type="component" value="Unassembled WGS sequence"/>
</dbReference>
<accession>A0AA87Z311</accession>
<dbReference type="GO" id="GO:0015211">
    <property type="term" value="F:purine nucleoside transmembrane transporter activity"/>
    <property type="evidence" value="ECO:0007669"/>
    <property type="project" value="InterPro"/>
</dbReference>
<evidence type="ECO:0000313" key="9">
    <source>
        <dbReference type="Proteomes" id="UP001187192"/>
    </source>
</evidence>
<comment type="similarity">
    <text evidence="2">Belongs to the purine permeases (TC 2.A.7.14) family.</text>
</comment>
<keyword evidence="3" id="KW-0813">Transport</keyword>
<keyword evidence="6 7" id="KW-0472">Membrane</keyword>
<evidence type="ECO:0000256" key="6">
    <source>
        <dbReference type="ARBA" id="ARBA00023136"/>
    </source>
</evidence>
<dbReference type="GO" id="GO:0016020">
    <property type="term" value="C:membrane"/>
    <property type="evidence" value="ECO:0007669"/>
    <property type="project" value="UniProtKB-SubCell"/>
</dbReference>
<comment type="subcellular location">
    <subcellularLocation>
        <location evidence="1">Membrane</location>
        <topology evidence="1">Multi-pass membrane protein</topology>
    </subcellularLocation>
</comment>
<dbReference type="PANTHER" id="PTHR31376:SF1">
    <property type="entry name" value="PURINE PERMEASE 2"/>
    <property type="match status" value="1"/>
</dbReference>
<feature type="non-terminal residue" evidence="8">
    <location>
        <position position="240"/>
    </location>
</feature>
<evidence type="ECO:0000313" key="8">
    <source>
        <dbReference type="EMBL" id="GMN28488.1"/>
    </source>
</evidence>
<protein>
    <submittedName>
        <fullName evidence="8">Uncharacterized protein</fullName>
    </submittedName>
</protein>
<evidence type="ECO:0000256" key="7">
    <source>
        <dbReference type="SAM" id="Phobius"/>
    </source>
</evidence>
<evidence type="ECO:0000256" key="3">
    <source>
        <dbReference type="ARBA" id="ARBA00022448"/>
    </source>
</evidence>
<feature type="transmembrane region" description="Helical" evidence="7">
    <location>
        <begin position="114"/>
        <end position="138"/>
    </location>
</feature>
<proteinExistence type="inferred from homology"/>
<keyword evidence="4 7" id="KW-0812">Transmembrane</keyword>
<dbReference type="GO" id="GO:0005345">
    <property type="term" value="F:purine nucleobase transmembrane transporter activity"/>
    <property type="evidence" value="ECO:0007669"/>
    <property type="project" value="UniProtKB-ARBA"/>
</dbReference>